<evidence type="ECO:0000313" key="5">
    <source>
        <dbReference type="Proteomes" id="UP000277498"/>
    </source>
</evidence>
<dbReference type="Gene3D" id="3.40.50.12780">
    <property type="entry name" value="N-terminal domain of ligase-like"/>
    <property type="match status" value="1"/>
</dbReference>
<dbReference type="FunFam" id="1.10.1200.10:FF:000016">
    <property type="entry name" value="Non-ribosomal peptide synthase"/>
    <property type="match status" value="1"/>
</dbReference>
<dbReference type="InterPro" id="IPR045851">
    <property type="entry name" value="AMP-bd_C_sf"/>
</dbReference>
<evidence type="ECO:0000256" key="1">
    <source>
        <dbReference type="ARBA" id="ARBA00022450"/>
    </source>
</evidence>
<dbReference type="FunFam" id="3.30.300.30:FF:000010">
    <property type="entry name" value="Enterobactin synthetase component F"/>
    <property type="match status" value="1"/>
</dbReference>
<gene>
    <name evidence="4" type="primary">dhbF</name>
    <name evidence="4" type="ORF">XINFAN_01933</name>
</gene>
<dbReference type="Gene3D" id="3.40.50.980">
    <property type="match status" value="2"/>
</dbReference>
<dbReference type="InterPro" id="IPR036477">
    <property type="entry name" value="Formyl_transf_N_sf"/>
</dbReference>
<dbReference type="InterPro" id="IPR036661">
    <property type="entry name" value="Luciferase-like_sf"/>
</dbReference>
<dbReference type="GO" id="GO:0072330">
    <property type="term" value="P:monocarboxylic acid biosynthetic process"/>
    <property type="evidence" value="ECO:0007669"/>
    <property type="project" value="UniProtKB-ARBA"/>
</dbReference>
<dbReference type="NCBIfam" id="TIGR04020">
    <property type="entry name" value="seco_metab_LLM"/>
    <property type="match status" value="1"/>
</dbReference>
<dbReference type="InterPro" id="IPR011034">
    <property type="entry name" value="Formyl_transferase-like_C_sf"/>
</dbReference>
<reference evidence="4 5" key="1">
    <citation type="submission" date="2018-11" db="EMBL/GenBank/DDBJ databases">
        <authorList>
            <person name="Criscuolo A."/>
        </authorList>
    </citation>
    <scope>NUCLEOTIDE SEQUENCE [LARGE SCALE GENOMIC DNA]</scope>
    <source>
        <strain evidence="4">ACIP111625</strain>
    </source>
</reference>
<dbReference type="Pfam" id="PF13193">
    <property type="entry name" value="AMP-binding_C"/>
    <property type="match status" value="1"/>
</dbReference>
<sequence>MSLSAILIGNETLTSQCGAFWLSRGHRIAVVVSEAAPVRAWAAAEGLPVADYGPDLAERLPGADWLLSVANLAVLPVAVLAKAVRGAVNFHDGPLPEHAGLNAPVWAILAGEPRHGVTWHLIEGGLDRGRILVERRFDIAPDETALTLNTRCFEAGLESFPEVVAQLESGPQPRAQTGEGRLHLRSERPPAMGRIDFARPVAEVLRLVRALDHGRYANPVATAKIDTGTRVLNVGSAARAEGAGAPGAVLAASPEGLVVACLDGAVRLSRLTCQEKGGVVCPSTVAAAALPLLSAEEAARLTLASAAAARAEPRLHRLLADPQPLALPTAQTGEAAEWWKLGLALTDLPVLALAALRAFGADGGDLARAVPGLPGYLSAWEPVRVEPGATVAAARETLGASLAAPGTGWPLDLMSRDRALAALAVPALALSGAGPVQGSALTLAPGALHFDASRIPPETAQALATRIDWLAARIETAGYARLAELPALTPAERDFVLNRVNDTAREHDRTALIHTAFEAQVARTPDAPALVYEREVLSYADLNARANRAAHVLRGMGVGPGMPVGLATRRGPDLVVGALAILKAGAAYVPMDPAYPAERLALFAEDSAAPVIVTQSDLIPALPEGVAKLALDADPRLAAAPQTNPDSGAGPGDLAYMIYTSGSTGRPKGVMVEHRNVANFFAGMDERLGTTPGTWLAVTSLSFDISVLELFWTLSRGFRLVISSDENRALVSAGRITSEQKMDFSIYYWGNDDGPGPRKYHLLLEGARFADQNGFRAVWTPERHFHAFGGPYPNPGVTGAAVAAVTKNIDVRAGSVVAPLHHPARIAEDWAVIDNLTNGRAGLGFASGWHPDDFVLRPENAPPNNKAAMFDAITQVRALWRGEGVDFPKGDGSTFTVRTQPRPVSAELPVWVTTAGNPETWREAGLVGANVLTHLLGQSVEEVAGKIRLYHAALREAGHDPADFTVTLMLHTFLAATRDEARRLAEGPMKAYLASAAGLVKQYAWAFPAFKKPAGVAHPMDIDLTALSEEESAAILDFAFQRYFEDSGLFGTVEDALSRVEQLKAIGVGEVACLVDYGIAPELVLEGLKPLAEVVRLANSGGLAEDDFSIAAQIRRHGVTHLQCTPSLARMILMNEDSRRALSRLDTMLVGGEALPGALAADLNRAGVGRLLNMYGPTETTIWSSAEEVTVADPVVNIGRPLANQFLYVLDEGGAPVAPGTPGELWIGGEGVTRGYWKRSDLTDERFVPNPFHGGRMYRSGDLVRLRADGRLDYIGRADQQVKLRGYRIEPGEIEAVLEEQPGVTQAVVMVREDSPGDPRLVAYTTGTAEESALRAALAAELPAHMLPAHYLRLERFALTPNRKVDRKALPAPNAQPVAEAVFAAPDTGIGQEIAQIWARVLGVPRVGAKDNFFALGGHSLLAVQAHREIREKLPQAKISITDIFRFPVLETLTAHIAGPQAAAVLTPSAPQVFRPAPGGEGLDDAMSRRRAMRLARRGVDA</sequence>
<dbReference type="PANTHER" id="PTHR45527">
    <property type="entry name" value="NONRIBOSOMAL PEPTIDE SYNTHETASE"/>
    <property type="match status" value="1"/>
</dbReference>
<keyword evidence="2" id="KW-0597">Phosphoprotein</keyword>
<evidence type="ECO:0000259" key="3">
    <source>
        <dbReference type="PROSITE" id="PS50075"/>
    </source>
</evidence>
<evidence type="ECO:0000313" key="4">
    <source>
        <dbReference type="EMBL" id="VDC27711.1"/>
    </source>
</evidence>
<dbReference type="Pfam" id="PF00551">
    <property type="entry name" value="Formyl_trans_N"/>
    <property type="match status" value="1"/>
</dbReference>
<dbReference type="GO" id="GO:0043041">
    <property type="term" value="P:amino acid activation for nonribosomal peptide biosynthetic process"/>
    <property type="evidence" value="ECO:0007669"/>
    <property type="project" value="TreeGrafter"/>
</dbReference>
<dbReference type="InterPro" id="IPR042099">
    <property type="entry name" value="ANL_N_sf"/>
</dbReference>
<dbReference type="InterPro" id="IPR000873">
    <property type="entry name" value="AMP-dep_synth/lig_dom"/>
</dbReference>
<evidence type="ECO:0000256" key="2">
    <source>
        <dbReference type="ARBA" id="ARBA00022553"/>
    </source>
</evidence>
<dbReference type="Pfam" id="PF02911">
    <property type="entry name" value="Formyl_trans_C"/>
    <property type="match status" value="1"/>
</dbReference>
<dbReference type="RefSeq" id="WP_199286396.1">
    <property type="nucleotide sequence ID" value="NZ_UXAW01000062.1"/>
</dbReference>
<dbReference type="SUPFAM" id="SSF47336">
    <property type="entry name" value="ACP-like"/>
    <property type="match status" value="1"/>
</dbReference>
<dbReference type="EMBL" id="UXAW01000062">
    <property type="protein sequence ID" value="VDC27711.1"/>
    <property type="molecule type" value="Genomic_DNA"/>
</dbReference>
<dbReference type="SUPFAM" id="SSF51679">
    <property type="entry name" value="Bacterial luciferase-like"/>
    <property type="match status" value="1"/>
</dbReference>
<organism evidence="4 5">
    <name type="scientific">Pseudogemmobacter humi</name>
    <dbReference type="NCBI Taxonomy" id="2483812"/>
    <lineage>
        <taxon>Bacteria</taxon>
        <taxon>Pseudomonadati</taxon>
        <taxon>Pseudomonadota</taxon>
        <taxon>Alphaproteobacteria</taxon>
        <taxon>Rhodobacterales</taxon>
        <taxon>Paracoccaceae</taxon>
        <taxon>Pseudogemmobacter</taxon>
    </lineage>
</organism>
<dbReference type="GO" id="GO:0044550">
    <property type="term" value="P:secondary metabolite biosynthetic process"/>
    <property type="evidence" value="ECO:0007669"/>
    <property type="project" value="TreeGrafter"/>
</dbReference>
<dbReference type="SUPFAM" id="SSF53328">
    <property type="entry name" value="Formyltransferase"/>
    <property type="match status" value="1"/>
</dbReference>
<dbReference type="InterPro" id="IPR002376">
    <property type="entry name" value="Formyl_transf_N"/>
</dbReference>
<accession>A0A3P5X1F7</accession>
<keyword evidence="1" id="KW-0596">Phosphopantetheine</keyword>
<dbReference type="PROSITE" id="PS00455">
    <property type="entry name" value="AMP_BINDING"/>
    <property type="match status" value="1"/>
</dbReference>
<feature type="domain" description="Carrier" evidence="3">
    <location>
        <begin position="1385"/>
        <end position="1461"/>
    </location>
</feature>
<dbReference type="Proteomes" id="UP000277498">
    <property type="component" value="Unassembled WGS sequence"/>
</dbReference>
<dbReference type="Gene3D" id="3.40.50.12230">
    <property type="match status" value="1"/>
</dbReference>
<dbReference type="GO" id="GO:0016705">
    <property type="term" value="F:oxidoreductase activity, acting on paired donors, with incorporation or reduction of molecular oxygen"/>
    <property type="evidence" value="ECO:0007669"/>
    <property type="project" value="InterPro"/>
</dbReference>
<dbReference type="InterPro" id="IPR024011">
    <property type="entry name" value="Biosynth_lucif-like_mOase_dom"/>
</dbReference>
<keyword evidence="5" id="KW-1185">Reference proteome</keyword>
<dbReference type="InterPro" id="IPR011251">
    <property type="entry name" value="Luciferase-like_dom"/>
</dbReference>
<dbReference type="GO" id="GO:0031177">
    <property type="term" value="F:phosphopantetheine binding"/>
    <property type="evidence" value="ECO:0007669"/>
    <property type="project" value="TreeGrafter"/>
</dbReference>
<dbReference type="InterPro" id="IPR036736">
    <property type="entry name" value="ACP-like_sf"/>
</dbReference>
<dbReference type="InterPro" id="IPR005793">
    <property type="entry name" value="Formyl_trans_C"/>
</dbReference>
<dbReference type="GO" id="GO:0005737">
    <property type="term" value="C:cytoplasm"/>
    <property type="evidence" value="ECO:0007669"/>
    <property type="project" value="TreeGrafter"/>
</dbReference>
<dbReference type="InterPro" id="IPR025110">
    <property type="entry name" value="AMP-bd_C"/>
</dbReference>
<dbReference type="PROSITE" id="PS50075">
    <property type="entry name" value="CARRIER"/>
    <property type="match status" value="1"/>
</dbReference>
<dbReference type="SUPFAM" id="SSF50486">
    <property type="entry name" value="FMT C-terminal domain-like"/>
    <property type="match status" value="1"/>
</dbReference>
<dbReference type="Pfam" id="PF00501">
    <property type="entry name" value="AMP-binding"/>
    <property type="match status" value="2"/>
</dbReference>
<dbReference type="Pfam" id="PF00550">
    <property type="entry name" value="PP-binding"/>
    <property type="match status" value="1"/>
</dbReference>
<dbReference type="SUPFAM" id="SSF56801">
    <property type="entry name" value="Acetyl-CoA synthetase-like"/>
    <property type="match status" value="2"/>
</dbReference>
<proteinExistence type="predicted"/>
<dbReference type="InterPro" id="IPR020845">
    <property type="entry name" value="AMP-binding_CS"/>
</dbReference>
<dbReference type="FunFam" id="3.40.50.980:FF:000001">
    <property type="entry name" value="Non-ribosomal peptide synthetase"/>
    <property type="match status" value="1"/>
</dbReference>
<dbReference type="Gene3D" id="1.10.1200.10">
    <property type="entry name" value="ACP-like"/>
    <property type="match status" value="1"/>
</dbReference>
<name>A0A3P5X1F7_9RHOB</name>
<dbReference type="Gene3D" id="3.20.20.30">
    <property type="entry name" value="Luciferase-like domain"/>
    <property type="match status" value="1"/>
</dbReference>
<dbReference type="PANTHER" id="PTHR45527:SF1">
    <property type="entry name" value="FATTY ACID SYNTHASE"/>
    <property type="match status" value="1"/>
</dbReference>
<dbReference type="Pfam" id="PF00296">
    <property type="entry name" value="Bac_luciferase"/>
    <property type="match status" value="1"/>
</dbReference>
<protein>
    <submittedName>
        <fullName evidence="4">Dimodular nonribosomal peptide synthase</fullName>
    </submittedName>
</protein>
<dbReference type="Gene3D" id="3.30.300.30">
    <property type="match status" value="1"/>
</dbReference>
<dbReference type="InterPro" id="IPR009081">
    <property type="entry name" value="PP-bd_ACP"/>
</dbReference>